<evidence type="ECO:0000313" key="3">
    <source>
        <dbReference type="Proteomes" id="UP000516105"/>
    </source>
</evidence>
<evidence type="ECO:0000313" key="2">
    <source>
        <dbReference type="EMBL" id="QNP45845.1"/>
    </source>
</evidence>
<proteinExistence type="predicted"/>
<reference evidence="2 3" key="1">
    <citation type="submission" date="2020-08" db="EMBL/GenBank/DDBJ databases">
        <title>Genome sequence of Sphingomonas sediminicola KACC 15039T.</title>
        <authorList>
            <person name="Hyun D.-W."/>
            <person name="Bae J.-W."/>
        </authorList>
    </citation>
    <scope>NUCLEOTIDE SEQUENCE [LARGE SCALE GENOMIC DNA]</scope>
    <source>
        <strain evidence="2 3">KACC 15039</strain>
    </source>
</reference>
<sequence length="65" mass="6650">MATELQVVLAVGACLGLAQAPMTMHGPGRSHSGHCGEKAPAQPAPEKAMAGCHACTLPRPDDEED</sequence>
<keyword evidence="3" id="KW-1185">Reference proteome</keyword>
<protein>
    <submittedName>
        <fullName evidence="2">Uncharacterized protein</fullName>
    </submittedName>
</protein>
<feature type="region of interest" description="Disordered" evidence="1">
    <location>
        <begin position="20"/>
        <end position="49"/>
    </location>
</feature>
<evidence type="ECO:0000256" key="1">
    <source>
        <dbReference type="SAM" id="MobiDB-lite"/>
    </source>
</evidence>
<feature type="compositionally biased region" description="Low complexity" evidence="1">
    <location>
        <begin position="38"/>
        <end position="49"/>
    </location>
</feature>
<dbReference type="EMBL" id="CP060782">
    <property type="protein sequence ID" value="QNP45845.1"/>
    <property type="molecule type" value="Genomic_DNA"/>
</dbReference>
<dbReference type="Proteomes" id="UP000516105">
    <property type="component" value="Chromosome"/>
</dbReference>
<organism evidence="2 3">
    <name type="scientific">Sphingomonas sediminicola</name>
    <dbReference type="NCBI Taxonomy" id="386874"/>
    <lineage>
        <taxon>Bacteria</taxon>
        <taxon>Pseudomonadati</taxon>
        <taxon>Pseudomonadota</taxon>
        <taxon>Alphaproteobacteria</taxon>
        <taxon>Sphingomonadales</taxon>
        <taxon>Sphingomonadaceae</taxon>
        <taxon>Sphingomonas</taxon>
    </lineage>
</organism>
<name>A0ABX6T853_9SPHN</name>
<gene>
    <name evidence="2" type="ORF">H9L14_00515</name>
</gene>
<accession>A0ABX6T853</accession>
<dbReference type="RefSeq" id="WP_187708798.1">
    <property type="nucleotide sequence ID" value="NZ_CP060782.1"/>
</dbReference>